<protein>
    <submittedName>
        <fullName evidence="3">SHOCT domain-containing protein</fullName>
    </submittedName>
</protein>
<evidence type="ECO:0000313" key="3">
    <source>
        <dbReference type="EMBL" id="RMX09517.1"/>
    </source>
</evidence>
<evidence type="ECO:0000259" key="2">
    <source>
        <dbReference type="Pfam" id="PF09851"/>
    </source>
</evidence>
<proteinExistence type="predicted"/>
<dbReference type="EMBL" id="RDQK01000013">
    <property type="protein sequence ID" value="RMX09517.1"/>
    <property type="molecule type" value="Genomic_DNA"/>
</dbReference>
<evidence type="ECO:0000256" key="1">
    <source>
        <dbReference type="SAM" id="MobiDB-lite"/>
    </source>
</evidence>
<dbReference type="AlphaFoldDB" id="A0A3M6R2Q6"/>
<organism evidence="3 4">
    <name type="scientific">Allofranklinella schreckenbergeri</name>
    <dbReference type="NCBI Taxonomy" id="1076744"/>
    <lineage>
        <taxon>Bacteria</taxon>
        <taxon>Pseudomonadati</taxon>
        <taxon>Pseudomonadota</taxon>
        <taxon>Betaproteobacteria</taxon>
        <taxon>Burkholderiales</taxon>
        <taxon>Comamonadaceae</taxon>
        <taxon>Allofranklinella</taxon>
    </lineage>
</organism>
<feature type="compositionally biased region" description="Basic and acidic residues" evidence="1">
    <location>
        <begin position="29"/>
        <end position="51"/>
    </location>
</feature>
<dbReference type="Proteomes" id="UP000281171">
    <property type="component" value="Unassembled WGS sequence"/>
</dbReference>
<evidence type="ECO:0000313" key="4">
    <source>
        <dbReference type="Proteomes" id="UP000281171"/>
    </source>
</evidence>
<dbReference type="Pfam" id="PF09851">
    <property type="entry name" value="SHOCT"/>
    <property type="match status" value="1"/>
</dbReference>
<name>A0A3M6R2Q6_9BURK</name>
<sequence>MHVVIGAVFLLLLFCFLWGVGTLFGNAKEATERWSERRASQPDKPKPERPATPRQLAHAADVTIIENPPEAGNTADAQACAPAPQESPMSAALAQLREADALREKGVITQAEFESIKKKILGGIFS</sequence>
<feature type="region of interest" description="Disordered" evidence="1">
    <location>
        <begin position="68"/>
        <end position="89"/>
    </location>
</feature>
<comment type="caution">
    <text evidence="3">The sequence shown here is derived from an EMBL/GenBank/DDBJ whole genome shotgun (WGS) entry which is preliminary data.</text>
</comment>
<dbReference type="RefSeq" id="WP_122248193.1">
    <property type="nucleotide sequence ID" value="NZ_RDQK01000013.1"/>
</dbReference>
<feature type="region of interest" description="Disordered" evidence="1">
    <location>
        <begin position="29"/>
        <end position="56"/>
    </location>
</feature>
<dbReference type="InterPro" id="IPR018649">
    <property type="entry name" value="SHOCT"/>
</dbReference>
<reference evidence="3 4" key="1">
    <citation type="submission" date="2018-10" db="EMBL/GenBank/DDBJ databases">
        <title>Comamonadaceae CDC group NO-1 genome sequencing and assembly.</title>
        <authorList>
            <person name="Bernier A.-M."/>
            <person name="Bernard K."/>
        </authorList>
    </citation>
    <scope>NUCLEOTIDE SEQUENCE [LARGE SCALE GENOMIC DNA]</scope>
    <source>
        <strain evidence="3 4">NML180581</strain>
    </source>
</reference>
<feature type="domain" description="SHOCT" evidence="2">
    <location>
        <begin position="94"/>
        <end position="121"/>
    </location>
</feature>
<gene>
    <name evidence="3" type="ORF">EBQ24_06370</name>
</gene>
<accession>A0A3M6R2Q6</accession>